<dbReference type="RefSeq" id="WP_157482718.1">
    <property type="nucleotide sequence ID" value="NZ_BAZW01000026.1"/>
</dbReference>
<feature type="transmembrane region" description="Helical" evidence="1">
    <location>
        <begin position="195"/>
        <end position="212"/>
    </location>
</feature>
<sequence>MRAGIILLLTLIYFLQGVNSGAPIVLALLGVVLLFSFTQRIAIPFYFILIILVYLPFLIIGISNNHTDPQIDIKFQLFYLIFWLALIQFRDIYIVEVLYIINALVLLLYIALSFNLIPNFWSWGTFGLGGRMYGPPIISVILLLFFYVIKEKPLDWIAFSAFIIGLASIVLTTNFMNLIIVVGLFLLLALDFQSIGKTAGAVIVLVLSGYVFRDFLPDILASKMNYLFRPWEYASFQMRIIDLVQVLGNTRFDFETIFFGEGFGATSRVFRVNTIAPSLSGYYNFHEIDNGFYYVFHRGGLALLLIFFLSHYFLLKLIPSLKGRLALALIVLVTNLLTIHYFTYLFYLLIPYLIIKEWGFKRGFLKLDVGL</sequence>
<feature type="transmembrane region" description="Helical" evidence="1">
    <location>
        <begin position="156"/>
        <end position="188"/>
    </location>
</feature>
<organism evidence="2 3">
    <name type="scientific">Geofilum rubicundum JCM 15548</name>
    <dbReference type="NCBI Taxonomy" id="1236989"/>
    <lineage>
        <taxon>Bacteria</taxon>
        <taxon>Pseudomonadati</taxon>
        <taxon>Bacteroidota</taxon>
        <taxon>Bacteroidia</taxon>
        <taxon>Marinilabiliales</taxon>
        <taxon>Marinilabiliaceae</taxon>
        <taxon>Geofilum</taxon>
    </lineage>
</organism>
<dbReference type="STRING" id="1236989.JCM15548_12904"/>
<comment type="caution">
    <text evidence="2">The sequence shown here is derived from an EMBL/GenBank/DDBJ whole genome shotgun (WGS) entry which is preliminary data.</text>
</comment>
<name>A0A0E9LYG9_9BACT</name>
<evidence type="ECO:0000256" key="1">
    <source>
        <dbReference type="SAM" id="Phobius"/>
    </source>
</evidence>
<gene>
    <name evidence="2" type="ORF">JCM15548_12904</name>
</gene>
<keyword evidence="3" id="KW-1185">Reference proteome</keyword>
<evidence type="ECO:0000313" key="2">
    <source>
        <dbReference type="EMBL" id="GAO30617.1"/>
    </source>
</evidence>
<reference evidence="2 3" key="1">
    <citation type="journal article" date="2015" name="Microbes Environ.">
        <title>Distribution and evolution of nitrogen fixation genes in the phylum bacteroidetes.</title>
        <authorList>
            <person name="Inoue J."/>
            <person name="Oshima K."/>
            <person name="Suda W."/>
            <person name="Sakamoto M."/>
            <person name="Iino T."/>
            <person name="Noda S."/>
            <person name="Hongoh Y."/>
            <person name="Hattori M."/>
            <person name="Ohkuma M."/>
        </authorList>
    </citation>
    <scope>NUCLEOTIDE SEQUENCE [LARGE SCALE GENOMIC DNA]</scope>
    <source>
        <strain evidence="2">JCM 15548</strain>
    </source>
</reference>
<dbReference type="OrthoDB" id="1420188at2"/>
<feature type="transmembrane region" description="Helical" evidence="1">
    <location>
        <begin position="43"/>
        <end position="63"/>
    </location>
</feature>
<evidence type="ECO:0000313" key="3">
    <source>
        <dbReference type="Proteomes" id="UP000032900"/>
    </source>
</evidence>
<keyword evidence="1" id="KW-0812">Transmembrane</keyword>
<feature type="transmembrane region" description="Helical" evidence="1">
    <location>
        <begin position="292"/>
        <end position="315"/>
    </location>
</feature>
<proteinExistence type="predicted"/>
<accession>A0A0E9LYG9</accession>
<keyword evidence="1" id="KW-1133">Transmembrane helix</keyword>
<dbReference type="Proteomes" id="UP000032900">
    <property type="component" value="Unassembled WGS sequence"/>
</dbReference>
<feature type="transmembrane region" description="Helical" evidence="1">
    <location>
        <begin position="99"/>
        <end position="121"/>
    </location>
</feature>
<protein>
    <recommendedName>
        <fullName evidence="4">Polysaccharide polymerase</fullName>
    </recommendedName>
</protein>
<keyword evidence="1" id="KW-0472">Membrane</keyword>
<dbReference type="EMBL" id="BAZW01000026">
    <property type="protein sequence ID" value="GAO30617.1"/>
    <property type="molecule type" value="Genomic_DNA"/>
</dbReference>
<feature type="transmembrane region" description="Helical" evidence="1">
    <location>
        <begin position="75"/>
        <end position="93"/>
    </location>
</feature>
<feature type="transmembrane region" description="Helical" evidence="1">
    <location>
        <begin position="327"/>
        <end position="355"/>
    </location>
</feature>
<evidence type="ECO:0008006" key="4">
    <source>
        <dbReference type="Google" id="ProtNLM"/>
    </source>
</evidence>
<dbReference type="AlphaFoldDB" id="A0A0E9LYG9"/>
<feature type="transmembrane region" description="Helical" evidence="1">
    <location>
        <begin position="133"/>
        <end position="150"/>
    </location>
</feature>